<dbReference type="InterPro" id="IPR017907">
    <property type="entry name" value="Znf_RING_CS"/>
</dbReference>
<dbReference type="EMBL" id="CDQK01000006">
    <property type="protein sequence ID" value="CEP24590.1"/>
    <property type="molecule type" value="Genomic_DNA"/>
</dbReference>
<evidence type="ECO:0000256" key="7">
    <source>
        <dbReference type="SAM" id="Coils"/>
    </source>
</evidence>
<keyword evidence="5" id="KW-0862">Zinc</keyword>
<proteinExistence type="predicted"/>
<feature type="region of interest" description="Disordered" evidence="8">
    <location>
        <begin position="1"/>
        <end position="50"/>
    </location>
</feature>
<dbReference type="PROSITE" id="PS50089">
    <property type="entry name" value="ZF_RING_2"/>
    <property type="match status" value="1"/>
</dbReference>
<evidence type="ECO:0000313" key="10">
    <source>
        <dbReference type="EMBL" id="CEP24590.1"/>
    </source>
</evidence>
<evidence type="ECO:0000256" key="5">
    <source>
        <dbReference type="ARBA" id="ARBA00022833"/>
    </source>
</evidence>
<evidence type="ECO:0000313" key="11">
    <source>
        <dbReference type="Proteomes" id="UP000038830"/>
    </source>
</evidence>
<evidence type="ECO:0000256" key="4">
    <source>
        <dbReference type="ARBA" id="ARBA00022771"/>
    </source>
</evidence>
<dbReference type="InterPro" id="IPR001841">
    <property type="entry name" value="Znf_RING"/>
</dbReference>
<dbReference type="GO" id="GO:0000976">
    <property type="term" value="F:transcription cis-regulatory region binding"/>
    <property type="evidence" value="ECO:0007669"/>
    <property type="project" value="TreeGrafter"/>
</dbReference>
<feature type="coiled-coil region" evidence="7">
    <location>
        <begin position="459"/>
        <end position="486"/>
    </location>
</feature>
<accession>A0A0H5C8D7</accession>
<gene>
    <name evidence="10" type="primary">MAG2</name>
    <name evidence="10" type="ORF">BN1211_5459</name>
</gene>
<evidence type="ECO:0000259" key="9">
    <source>
        <dbReference type="PROSITE" id="PS50089"/>
    </source>
</evidence>
<feature type="region of interest" description="Disordered" evidence="8">
    <location>
        <begin position="574"/>
        <end position="597"/>
    </location>
</feature>
<feature type="compositionally biased region" description="Low complexity" evidence="8">
    <location>
        <begin position="36"/>
        <end position="45"/>
    </location>
</feature>
<dbReference type="SMART" id="SM00184">
    <property type="entry name" value="RING"/>
    <property type="match status" value="1"/>
</dbReference>
<dbReference type="AlphaFoldDB" id="A0A0H5C8D7"/>
<evidence type="ECO:0000256" key="1">
    <source>
        <dbReference type="ARBA" id="ARBA00004496"/>
    </source>
</evidence>
<keyword evidence="2" id="KW-0963">Cytoplasm</keyword>
<dbReference type="GO" id="GO:0008270">
    <property type="term" value="F:zinc ion binding"/>
    <property type="evidence" value="ECO:0007669"/>
    <property type="project" value="UniProtKB-KW"/>
</dbReference>
<evidence type="ECO:0000256" key="8">
    <source>
        <dbReference type="SAM" id="MobiDB-lite"/>
    </source>
</evidence>
<dbReference type="InterPro" id="IPR013083">
    <property type="entry name" value="Znf_RING/FYVE/PHD"/>
</dbReference>
<dbReference type="GO" id="GO:0005737">
    <property type="term" value="C:cytoplasm"/>
    <property type="evidence" value="ECO:0007669"/>
    <property type="project" value="UniProtKB-SubCell"/>
</dbReference>
<name>A0A0H5C8D7_CYBJN</name>
<dbReference type="PANTHER" id="PTHR12983">
    <property type="entry name" value="RING FINGER 10 FAMILY MEMBER"/>
    <property type="match status" value="1"/>
</dbReference>
<dbReference type="Proteomes" id="UP000038830">
    <property type="component" value="Unassembled WGS sequence"/>
</dbReference>
<dbReference type="SUPFAM" id="SSF57850">
    <property type="entry name" value="RING/U-box"/>
    <property type="match status" value="1"/>
</dbReference>
<feature type="compositionally biased region" description="Polar residues" evidence="8">
    <location>
        <begin position="1"/>
        <end position="17"/>
    </location>
</feature>
<keyword evidence="7" id="KW-0175">Coiled coil</keyword>
<protein>
    <submittedName>
        <fullName evidence="10">MAG2 protein</fullName>
    </submittedName>
</protein>
<keyword evidence="4 6" id="KW-0863">Zinc-finger</keyword>
<evidence type="ECO:0000256" key="3">
    <source>
        <dbReference type="ARBA" id="ARBA00022723"/>
    </source>
</evidence>
<organism evidence="10 11">
    <name type="scientific">Cyberlindnera jadinii (strain ATCC 18201 / CBS 1600 / BCRC 20928 / JCM 3617 / NBRC 0987 / NRRL Y-1542)</name>
    <name type="common">Torula yeast</name>
    <name type="synonym">Candida utilis</name>
    <dbReference type="NCBI Taxonomy" id="983966"/>
    <lineage>
        <taxon>Eukaryota</taxon>
        <taxon>Fungi</taxon>
        <taxon>Dikarya</taxon>
        <taxon>Ascomycota</taxon>
        <taxon>Saccharomycotina</taxon>
        <taxon>Saccharomycetes</taxon>
        <taxon>Phaffomycetales</taxon>
        <taxon>Phaffomycetaceae</taxon>
        <taxon>Cyberlindnera</taxon>
    </lineage>
</organism>
<evidence type="ECO:0000256" key="6">
    <source>
        <dbReference type="PROSITE-ProRule" id="PRU00175"/>
    </source>
</evidence>
<dbReference type="PROSITE" id="PS00518">
    <property type="entry name" value="ZF_RING_1"/>
    <property type="match status" value="1"/>
</dbReference>
<feature type="domain" description="RING-type" evidence="9">
    <location>
        <begin position="161"/>
        <end position="211"/>
    </location>
</feature>
<dbReference type="Gene3D" id="3.30.40.10">
    <property type="entry name" value="Zinc/RING finger domain, C3HC4 (zinc finger)"/>
    <property type="match status" value="1"/>
</dbReference>
<reference evidence="11" key="1">
    <citation type="journal article" date="2015" name="J. Biotechnol.">
        <title>The structure of the Cyberlindnera jadinii genome and its relation to Candida utilis analyzed by the occurrence of single nucleotide polymorphisms.</title>
        <authorList>
            <person name="Rupp O."/>
            <person name="Brinkrolf K."/>
            <person name="Buerth C."/>
            <person name="Kunigo M."/>
            <person name="Schneider J."/>
            <person name="Jaenicke S."/>
            <person name="Goesmann A."/>
            <person name="Puehler A."/>
            <person name="Jaeger K.-E."/>
            <person name="Ernst J.F."/>
        </authorList>
    </citation>
    <scope>NUCLEOTIDE SEQUENCE [LARGE SCALE GENOMIC DNA]</scope>
    <source>
        <strain evidence="11">ATCC 18201 / CBS 1600 / BCRC 20928 / JCM 3617 / NBRC 0987 / NRRL Y-1542</strain>
    </source>
</reference>
<sequence length="597" mass="68788">MDTTAPSFTPSKNTSNKSNKDMVPSKQNPSRRTQKPRYPQQQPRGRQSDYNDEFDLNLEEQVLSGNVKVRGKRAQISISHLLDFSLPERDLETLSKPQRRRRKLSNNNDERIHLSGQEFINANYKFIVDARGDYRSQIVDPNCILDESSILRVIVPRGYQCPICLSEDIVAPRMISCGHIFCATCLLRFLDSEQIVKKGCRPRKLKDCPLCALPVRPDETKLVLIDPTLNVDIPQINHGCELKLMARPIHRILPVPYEIDVNRDRLGNVPWYCDADIYPYARIMKGGLKFAADALETEKVSIKIQQEEDKLLYNNDNDTYVDMAIADIDFKLELLKTSFDNNYDEPSQISRSMDELSIQNNELNESNTFFFYQTAFNNKTKYFLAPLDVKVLVAAFGTYSQFPPTLEVIVENVIYGHTVSPSILKRMKFLSHLPLGTEFALLEIDWKHSIDPDVYRQFAKELQGRKRKLVQRLKREDTDKKRYETEQEERAKQFYLQERSDWGSSDFLQSTTSFAIETPRETENDDLISDSDHGKDYTTTVWGTRILKNQDASAIADELDDPFHTEEILKSVSTMKPQKGKKKKRIVLMSSQSSRAA</sequence>
<dbReference type="InterPro" id="IPR039739">
    <property type="entry name" value="MAG2/RNF10"/>
</dbReference>
<dbReference type="Pfam" id="PF13923">
    <property type="entry name" value="zf-C3HC4_2"/>
    <property type="match status" value="1"/>
</dbReference>
<dbReference type="GO" id="GO:0045944">
    <property type="term" value="P:positive regulation of transcription by RNA polymerase II"/>
    <property type="evidence" value="ECO:0007669"/>
    <property type="project" value="TreeGrafter"/>
</dbReference>
<keyword evidence="3" id="KW-0479">Metal-binding</keyword>
<evidence type="ECO:0000256" key="2">
    <source>
        <dbReference type="ARBA" id="ARBA00022490"/>
    </source>
</evidence>
<dbReference type="PANTHER" id="PTHR12983:SF9">
    <property type="entry name" value="E3 UBIQUITIN-PROTEIN LIGASE RNF10"/>
    <property type="match status" value="1"/>
</dbReference>
<comment type="subcellular location">
    <subcellularLocation>
        <location evidence="1">Cytoplasm</location>
    </subcellularLocation>
</comment>